<organism evidence="13 14">
    <name type="scientific">Bemisia tabaci</name>
    <name type="common">Sweetpotato whitefly</name>
    <name type="synonym">Aleurodes tabaci</name>
    <dbReference type="NCBI Taxonomy" id="7038"/>
    <lineage>
        <taxon>Eukaryota</taxon>
        <taxon>Metazoa</taxon>
        <taxon>Ecdysozoa</taxon>
        <taxon>Arthropoda</taxon>
        <taxon>Hexapoda</taxon>
        <taxon>Insecta</taxon>
        <taxon>Pterygota</taxon>
        <taxon>Neoptera</taxon>
        <taxon>Paraneoptera</taxon>
        <taxon>Hemiptera</taxon>
        <taxon>Sternorrhyncha</taxon>
        <taxon>Aleyrodoidea</taxon>
        <taxon>Aleyrodidae</taxon>
        <taxon>Aleyrodinae</taxon>
        <taxon>Bemisia</taxon>
    </lineage>
</organism>
<dbReference type="InterPro" id="IPR026112">
    <property type="entry name" value="AMN"/>
</dbReference>
<gene>
    <name evidence="13" type="ORF">BEMITA_LOCUS11557</name>
</gene>
<feature type="compositionally biased region" description="Basic and acidic residues" evidence="10">
    <location>
        <begin position="480"/>
        <end position="492"/>
    </location>
</feature>
<accession>A0A9P0F5J0</accession>
<evidence type="ECO:0000313" key="13">
    <source>
        <dbReference type="EMBL" id="CAH0393118.1"/>
    </source>
</evidence>
<evidence type="ECO:0000256" key="3">
    <source>
        <dbReference type="ARBA" id="ARBA00022448"/>
    </source>
</evidence>
<evidence type="ECO:0000256" key="11">
    <source>
        <dbReference type="SAM" id="Phobius"/>
    </source>
</evidence>
<evidence type="ECO:0000256" key="5">
    <source>
        <dbReference type="ARBA" id="ARBA00022692"/>
    </source>
</evidence>
<evidence type="ECO:0000256" key="9">
    <source>
        <dbReference type="ARBA" id="ARBA00023136"/>
    </source>
</evidence>
<evidence type="ECO:0000256" key="1">
    <source>
        <dbReference type="ARBA" id="ARBA00004251"/>
    </source>
</evidence>
<keyword evidence="5 11" id="KW-0812">Transmembrane</keyword>
<evidence type="ECO:0000256" key="4">
    <source>
        <dbReference type="ARBA" id="ARBA00022475"/>
    </source>
</evidence>
<evidence type="ECO:0000256" key="10">
    <source>
        <dbReference type="SAM" id="MobiDB-lite"/>
    </source>
</evidence>
<evidence type="ECO:0000256" key="6">
    <source>
        <dbReference type="ARBA" id="ARBA00022729"/>
    </source>
</evidence>
<keyword evidence="7" id="KW-0653">Protein transport</keyword>
<name>A0A9P0F5J0_BEMTA</name>
<evidence type="ECO:0000256" key="8">
    <source>
        <dbReference type="ARBA" id="ARBA00022989"/>
    </source>
</evidence>
<dbReference type="AlphaFoldDB" id="A0A9P0F5J0"/>
<dbReference type="KEGG" id="btab:109032733"/>
<dbReference type="SMR" id="A0A9P0F5J0"/>
<feature type="compositionally biased region" description="Polar residues" evidence="10">
    <location>
        <begin position="450"/>
        <end position="459"/>
    </location>
</feature>
<dbReference type="Pfam" id="PF14828">
    <property type="entry name" value="Amnionless"/>
    <property type="match status" value="1"/>
</dbReference>
<keyword evidence="14" id="KW-1185">Reference proteome</keyword>
<comment type="subcellular location">
    <subcellularLocation>
        <location evidence="1">Cell membrane</location>
        <topology evidence="1">Single-pass type I membrane protein</topology>
    </subcellularLocation>
</comment>
<feature type="transmembrane region" description="Helical" evidence="11">
    <location>
        <begin position="360"/>
        <end position="378"/>
    </location>
</feature>
<dbReference type="EMBL" id="OU963868">
    <property type="protein sequence ID" value="CAH0393118.1"/>
    <property type="molecule type" value="Genomic_DNA"/>
</dbReference>
<dbReference type="GO" id="GO:0015031">
    <property type="term" value="P:protein transport"/>
    <property type="evidence" value="ECO:0007669"/>
    <property type="project" value="UniProtKB-KW"/>
</dbReference>
<feature type="chain" id="PRO_5040322994" description="Protein amnionless" evidence="12">
    <location>
        <begin position="26"/>
        <end position="492"/>
    </location>
</feature>
<feature type="signal peptide" evidence="12">
    <location>
        <begin position="1"/>
        <end position="25"/>
    </location>
</feature>
<keyword evidence="6 12" id="KW-0732">Signal</keyword>
<keyword evidence="3" id="KW-0813">Transport</keyword>
<evidence type="ECO:0000313" key="14">
    <source>
        <dbReference type="Proteomes" id="UP001152759"/>
    </source>
</evidence>
<proteinExistence type="predicted"/>
<dbReference type="Proteomes" id="UP001152759">
    <property type="component" value="Chromosome 7"/>
</dbReference>
<keyword evidence="9 11" id="KW-0472">Membrane</keyword>
<reference evidence="13" key="1">
    <citation type="submission" date="2021-12" db="EMBL/GenBank/DDBJ databases">
        <authorList>
            <person name="King R."/>
        </authorList>
    </citation>
    <scope>NUCLEOTIDE SEQUENCE</scope>
</reference>
<keyword evidence="8 11" id="KW-1133">Transmembrane helix</keyword>
<feature type="region of interest" description="Disordered" evidence="10">
    <location>
        <begin position="429"/>
        <end position="492"/>
    </location>
</feature>
<evidence type="ECO:0000256" key="2">
    <source>
        <dbReference type="ARBA" id="ARBA00021200"/>
    </source>
</evidence>
<dbReference type="GO" id="GO:0016324">
    <property type="term" value="C:apical plasma membrane"/>
    <property type="evidence" value="ECO:0007669"/>
    <property type="project" value="TreeGrafter"/>
</dbReference>
<protein>
    <recommendedName>
        <fullName evidence="2">Protein amnionless</fullName>
    </recommendedName>
</protein>
<dbReference type="PANTHER" id="PTHR14995">
    <property type="entry name" value="AMNIONLESS"/>
    <property type="match status" value="1"/>
</dbReference>
<keyword evidence="4" id="KW-1003">Cell membrane</keyword>
<dbReference type="PANTHER" id="PTHR14995:SF2">
    <property type="entry name" value="PROTEIN AMNIONLESS"/>
    <property type="match status" value="1"/>
</dbReference>
<evidence type="ECO:0000256" key="7">
    <source>
        <dbReference type="ARBA" id="ARBA00022927"/>
    </source>
</evidence>
<dbReference type="GO" id="GO:0006898">
    <property type="term" value="P:receptor-mediated endocytosis"/>
    <property type="evidence" value="ECO:0007669"/>
    <property type="project" value="TreeGrafter"/>
</dbReference>
<sequence length="492" mass="55548">MLLKYLGYLSLLEMAVLYFPCGVGAEIKIWTRNTNFNNSLNWRPPRRPSDEDTVVFPYQMLLEVMLAKSVSLCQLVLPSFGFLVMPVDAVIEFSGLPCDPSKELIYNRDFYERWENPTNWLYFPRNKATPHSARIPCPFDDVIFPSNSTFAVRLPPIPTTVKSFIYNDKELSSQELRSFIGESPIGQSQFLLTSTSHNDMVVPTITGQGCQNPTGCSCGTERLMQLSCNAFSTWLCNVPHCRDPVRPAGHCCDICGAVLEFNYDPLKFKMSELDIILESFLSLVKNQKGVDLFYHSGKTDHNTIQAVLVEKGPYKGVITDALHHLKSQILNDQSLGLSLARLSLAGDPYDPEAIFTTFKSFLMIVLLVIVGYICFIVYDSNINFIQLFRSSNLSNFVRFENVTGEVELRYEVQPTFRKSFRNPLSSLLQTASGSEEQSEPELHVPEEPTISYNNLALENSESEPEQESGDVEMNEMAANKSEEKQLHDIDLS</sequence>
<dbReference type="GO" id="GO:0030139">
    <property type="term" value="C:endocytic vesicle"/>
    <property type="evidence" value="ECO:0007669"/>
    <property type="project" value="TreeGrafter"/>
</dbReference>
<feature type="compositionally biased region" description="Acidic residues" evidence="10">
    <location>
        <begin position="460"/>
        <end position="473"/>
    </location>
</feature>
<evidence type="ECO:0000256" key="12">
    <source>
        <dbReference type="SAM" id="SignalP"/>
    </source>
</evidence>